<evidence type="ECO:0000256" key="5">
    <source>
        <dbReference type="ARBA" id="ARBA00023136"/>
    </source>
</evidence>
<proteinExistence type="inferred from homology"/>
<evidence type="ECO:0000256" key="8">
    <source>
        <dbReference type="SAM" id="SignalP"/>
    </source>
</evidence>
<evidence type="ECO:0000256" key="2">
    <source>
        <dbReference type="ARBA" id="ARBA00022448"/>
    </source>
</evidence>
<dbReference type="EMBL" id="FNAO01000003">
    <property type="protein sequence ID" value="SDE14888.1"/>
    <property type="molecule type" value="Genomic_DNA"/>
</dbReference>
<dbReference type="Proteomes" id="UP000199109">
    <property type="component" value="Unassembled WGS sequence"/>
</dbReference>
<dbReference type="InterPro" id="IPR023997">
    <property type="entry name" value="TonB-dep_OMP_SusC/RagA_CS"/>
</dbReference>
<dbReference type="Gene3D" id="2.170.130.10">
    <property type="entry name" value="TonB-dependent receptor, plug domain"/>
    <property type="match status" value="1"/>
</dbReference>
<evidence type="ECO:0000256" key="7">
    <source>
        <dbReference type="PROSITE-ProRule" id="PRU01360"/>
    </source>
</evidence>
<dbReference type="InterPro" id="IPR039426">
    <property type="entry name" value="TonB-dep_rcpt-like"/>
</dbReference>
<feature type="signal peptide" evidence="8">
    <location>
        <begin position="1"/>
        <end position="23"/>
    </location>
</feature>
<evidence type="ECO:0000313" key="10">
    <source>
        <dbReference type="EMBL" id="SDE14888.1"/>
    </source>
</evidence>
<feature type="chain" id="PRO_5011494880" evidence="8">
    <location>
        <begin position="24"/>
        <end position="1040"/>
    </location>
</feature>
<comment type="similarity">
    <text evidence="7">Belongs to the TonB-dependent receptor family.</text>
</comment>
<evidence type="ECO:0000259" key="9">
    <source>
        <dbReference type="Pfam" id="PF07715"/>
    </source>
</evidence>
<keyword evidence="4 7" id="KW-0812">Transmembrane</keyword>
<dbReference type="InterPro" id="IPR008969">
    <property type="entry name" value="CarboxyPept-like_regulatory"/>
</dbReference>
<protein>
    <submittedName>
        <fullName evidence="10">TonB-linked outer membrane protein, SusC/RagA family</fullName>
    </submittedName>
</protein>
<dbReference type="PROSITE" id="PS52016">
    <property type="entry name" value="TONB_DEPENDENT_REC_3"/>
    <property type="match status" value="1"/>
</dbReference>
<dbReference type="RefSeq" id="WP_091867219.1">
    <property type="nucleotide sequence ID" value="NZ_FNAO01000003.1"/>
</dbReference>
<dbReference type="Pfam" id="PF07715">
    <property type="entry name" value="Plug"/>
    <property type="match status" value="1"/>
</dbReference>
<keyword evidence="3 7" id="KW-1134">Transmembrane beta strand</keyword>
<name>A0A1G7AIZ8_9FLAO</name>
<gene>
    <name evidence="10" type="ORF">SAMN05421636_103408</name>
</gene>
<comment type="subcellular location">
    <subcellularLocation>
        <location evidence="1 7">Cell outer membrane</location>
        <topology evidence="1 7">Multi-pass membrane protein</topology>
    </subcellularLocation>
</comment>
<evidence type="ECO:0000256" key="4">
    <source>
        <dbReference type="ARBA" id="ARBA00022692"/>
    </source>
</evidence>
<keyword evidence="2 7" id="KW-0813">Transport</keyword>
<organism evidence="10 11">
    <name type="scientific">Pricia antarctica</name>
    <dbReference type="NCBI Taxonomy" id="641691"/>
    <lineage>
        <taxon>Bacteria</taxon>
        <taxon>Pseudomonadati</taxon>
        <taxon>Bacteroidota</taxon>
        <taxon>Flavobacteriia</taxon>
        <taxon>Flavobacteriales</taxon>
        <taxon>Flavobacteriaceae</taxon>
        <taxon>Pricia</taxon>
    </lineage>
</organism>
<keyword evidence="11" id="KW-1185">Reference proteome</keyword>
<reference evidence="10 11" key="1">
    <citation type="submission" date="2016-10" db="EMBL/GenBank/DDBJ databases">
        <authorList>
            <person name="de Groot N.N."/>
        </authorList>
    </citation>
    <scope>NUCLEOTIDE SEQUENCE [LARGE SCALE GENOMIC DNA]</scope>
    <source>
        <strain evidence="10 11">DSM 23421</strain>
    </source>
</reference>
<dbReference type="InterPro" id="IPR036942">
    <property type="entry name" value="Beta-barrel_TonB_sf"/>
</dbReference>
<evidence type="ECO:0000256" key="6">
    <source>
        <dbReference type="ARBA" id="ARBA00023237"/>
    </source>
</evidence>
<keyword evidence="8" id="KW-0732">Signal</keyword>
<dbReference type="InterPro" id="IPR012910">
    <property type="entry name" value="Plug_dom"/>
</dbReference>
<evidence type="ECO:0000256" key="1">
    <source>
        <dbReference type="ARBA" id="ARBA00004571"/>
    </source>
</evidence>
<dbReference type="SUPFAM" id="SSF49464">
    <property type="entry name" value="Carboxypeptidase regulatory domain-like"/>
    <property type="match status" value="1"/>
</dbReference>
<dbReference type="SUPFAM" id="SSF56935">
    <property type="entry name" value="Porins"/>
    <property type="match status" value="1"/>
</dbReference>
<dbReference type="NCBIfam" id="TIGR04056">
    <property type="entry name" value="OMP_RagA_SusC"/>
    <property type="match status" value="1"/>
</dbReference>
<evidence type="ECO:0000256" key="3">
    <source>
        <dbReference type="ARBA" id="ARBA00022452"/>
    </source>
</evidence>
<keyword evidence="5 7" id="KW-0472">Membrane</keyword>
<evidence type="ECO:0000313" key="11">
    <source>
        <dbReference type="Proteomes" id="UP000199109"/>
    </source>
</evidence>
<sequence length="1040" mass="113020">MKNRLFQNSLFLGLFMFCGFIQAQSVSGTVSDETGPLPGASVVVKGSTTGTQTDFDGNFTLDNIGEDAVLSISYVGYLSQEIPVNGQATLAVTLQEDAQALEEVVVVAYGTSTKKDLTGAVGIIKSDAITSFPNTSVDQAIQGKTAGVNVTQDSGAPGASVSVNIRGVGSFGNTTPLYVIDGFPTQDISFLNPNDIASISVLKDASAGALYGVRASNGVVIIETKGGTRDKLVVSVDSWTGVRLAPNNIDVLDAQQFATLAQDLGTAQEKAVLPEWSNPGALRNIDWQDYAFNTAFRTGHNISVRGGGEKLRAAFTAGVLDEDGVVLASSFKRYNVGLNLDADLSDKLRLKTDIKYAYSENFQNLGAGYYNLLKVFANVPYLDNRTGTNLPYDGNGNYGAFTDSELVSTSSNVLAGALRPDNDNGRNVVLGNFSLEYNFLPHLTAKGNFGFNSQNYAGWGFTPTYNNGGLDNNPNASYNISQNTSNEYIAEGILQYTNEFGKHKVDLLAGLSAQRSKYKNIYVNSQGFLNNEIRDLAQAAEITDRRGTWGTSTLASTFARLEYNYNSKYYLTATVRRDGNGDHFGANNLYGVFPSFALSWNLDEEAFMQDSFFDVLKLRGSWGQTGSFLGIGAFQYLANYNNGQTSDDAGYVFGGSPVQGLQPVSLANPDLKWETQIQTDIGIEAEFLDNRLYLTADWFNKESSDFLFQQAIPSQTGFTTKSVNGGNVTNKGFEILVGYRKFDGDFTWDVSANFTTIKNNITELVGANDYVIFDTEFAPGFVDNWQGVTRSYTGNNVGTFFGYRADGIFQTQGEIDALNAAAPEDIGAYQSAATAPGDRKFKDLNNDGFITGEDREVIGSPFPDFYGGLNLNAGYKGFDLQVDIYGTYGNEILNFSRVELETFGGYGLDNAYSNISTNYYNNRWTPSNPSNTYSRAVISDPNKNNRVSDHYVEDGSFLRLRNLRLGYSLPNKLIENLGMASAKIYVSGQNLITLTGYSGWDPEIGQVRDNNGNSGVQSRGIDTGAYPITRSFTLGVNLQF</sequence>
<dbReference type="Gene3D" id="2.40.170.20">
    <property type="entry name" value="TonB-dependent receptor, beta-barrel domain"/>
    <property type="match status" value="1"/>
</dbReference>
<dbReference type="NCBIfam" id="TIGR04057">
    <property type="entry name" value="SusC_RagA_signa"/>
    <property type="match status" value="1"/>
</dbReference>
<dbReference type="InterPro" id="IPR023996">
    <property type="entry name" value="TonB-dep_OMP_SusC/RagA"/>
</dbReference>
<keyword evidence="6 7" id="KW-0998">Cell outer membrane</keyword>
<dbReference type="STRING" id="641691.SAMN05421636_103408"/>
<dbReference type="AlphaFoldDB" id="A0A1G7AIZ8"/>
<feature type="domain" description="TonB-dependent receptor plug" evidence="9">
    <location>
        <begin position="114"/>
        <end position="219"/>
    </location>
</feature>
<dbReference type="Pfam" id="PF13715">
    <property type="entry name" value="CarbopepD_reg_2"/>
    <property type="match status" value="1"/>
</dbReference>
<dbReference type="Gene3D" id="2.60.40.1120">
    <property type="entry name" value="Carboxypeptidase-like, regulatory domain"/>
    <property type="match status" value="1"/>
</dbReference>
<dbReference type="OrthoDB" id="9768177at2"/>
<accession>A0A1G7AIZ8</accession>
<dbReference type="GO" id="GO:0009279">
    <property type="term" value="C:cell outer membrane"/>
    <property type="evidence" value="ECO:0007669"/>
    <property type="project" value="UniProtKB-SubCell"/>
</dbReference>
<dbReference type="InterPro" id="IPR037066">
    <property type="entry name" value="Plug_dom_sf"/>
</dbReference>